<dbReference type="EMBL" id="ASAD01000010">
    <property type="protein sequence ID" value="EON92741.1"/>
    <property type="molecule type" value="Genomic_DNA"/>
</dbReference>
<dbReference type="Pfam" id="PF00534">
    <property type="entry name" value="Glycos_transf_1"/>
    <property type="match status" value="1"/>
</dbReference>
<dbReference type="HOGENOM" id="CLU_009583_0_3_6"/>
<dbReference type="OrthoDB" id="9768937at2"/>
<name>R8B2C4_9GAMM</name>
<dbReference type="AlphaFoldDB" id="R8B2C4"/>
<keyword evidence="3" id="KW-0808">Transferase</keyword>
<feature type="domain" description="Glycosyl transferase family 1" evidence="1">
    <location>
        <begin position="185"/>
        <end position="340"/>
    </location>
</feature>
<organism evidence="3 4">
    <name type="scientific">Marinobacter lipolyticus SM19</name>
    <dbReference type="NCBI Taxonomy" id="1318628"/>
    <lineage>
        <taxon>Bacteria</taxon>
        <taxon>Pseudomonadati</taxon>
        <taxon>Pseudomonadota</taxon>
        <taxon>Gammaproteobacteria</taxon>
        <taxon>Pseudomonadales</taxon>
        <taxon>Marinobacteraceae</taxon>
        <taxon>Marinobacter</taxon>
    </lineage>
</organism>
<dbReference type="eggNOG" id="COG3072">
    <property type="taxonomic scope" value="Bacteria"/>
</dbReference>
<comment type="caution">
    <text evidence="3">The sequence shown here is derived from an EMBL/GenBank/DDBJ whole genome shotgun (WGS) entry which is preliminary data.</text>
</comment>
<dbReference type="PATRIC" id="fig|1318628.3.peg.1665"/>
<sequence>MSAPEPLPVVTHIVSGDLWAGAEVQVYQLCKALKMSGAVSPTAVVFNDGILSSKLRELGIPVDIADETNLSSLQIILTIRNHCQKHKSRVVHTHGFKENILGIIGKDLARVPYSVRTIHGNPETALTIGRPVKWLVKQLDILLGRFRQQAIIAVSTQLEEKLRPIFPGKVHKIFNFIDVDDIREQWLVPQKSPQNPLRIGIVGRLVAVKRMDIFIETIARLNQQGVACTGVIIGSGPMEGELRKLAEDANISENIDFKGFVNPALEELRKLDLLLMTSDHEGLPMSLLEALALEIPVAAHRVGGIPEVLDNGNCGWLVDQQTPDSYASITTTILETGTARNQKQLAGLSHVRDTFGIHKNTKEYLTLYSNGSA</sequence>
<evidence type="ECO:0000313" key="3">
    <source>
        <dbReference type="EMBL" id="EON92741.1"/>
    </source>
</evidence>
<dbReference type="GO" id="GO:1901135">
    <property type="term" value="P:carbohydrate derivative metabolic process"/>
    <property type="evidence" value="ECO:0007669"/>
    <property type="project" value="UniProtKB-ARBA"/>
</dbReference>
<dbReference type="InterPro" id="IPR001296">
    <property type="entry name" value="Glyco_trans_1"/>
</dbReference>
<dbReference type="STRING" id="1318628.MARLIPOL_08309"/>
<dbReference type="RefSeq" id="WP_012137665.1">
    <property type="nucleotide sequence ID" value="NZ_KE007317.1"/>
</dbReference>
<dbReference type="Proteomes" id="UP000016540">
    <property type="component" value="Unassembled WGS sequence"/>
</dbReference>
<evidence type="ECO:0000313" key="4">
    <source>
        <dbReference type="Proteomes" id="UP000016540"/>
    </source>
</evidence>
<protein>
    <submittedName>
        <fullName evidence="3">Glycosyltransferase</fullName>
    </submittedName>
</protein>
<dbReference type="SUPFAM" id="SSF53756">
    <property type="entry name" value="UDP-Glycosyltransferase/glycogen phosphorylase"/>
    <property type="match status" value="1"/>
</dbReference>
<accession>R8B2C4</accession>
<dbReference type="PANTHER" id="PTHR12526">
    <property type="entry name" value="GLYCOSYLTRANSFERASE"/>
    <property type="match status" value="1"/>
</dbReference>
<evidence type="ECO:0000259" key="2">
    <source>
        <dbReference type="Pfam" id="PF13439"/>
    </source>
</evidence>
<dbReference type="InterPro" id="IPR028098">
    <property type="entry name" value="Glyco_trans_4-like_N"/>
</dbReference>
<keyword evidence="4" id="KW-1185">Reference proteome</keyword>
<dbReference type="CDD" id="cd03811">
    <property type="entry name" value="GT4_GT28_WabH-like"/>
    <property type="match status" value="1"/>
</dbReference>
<evidence type="ECO:0000259" key="1">
    <source>
        <dbReference type="Pfam" id="PF00534"/>
    </source>
</evidence>
<proteinExistence type="predicted"/>
<dbReference type="Gene3D" id="3.40.50.2000">
    <property type="entry name" value="Glycogen Phosphorylase B"/>
    <property type="match status" value="2"/>
</dbReference>
<gene>
    <name evidence="3" type="ORF">MARLIPOL_08309</name>
</gene>
<dbReference type="PANTHER" id="PTHR12526:SF630">
    <property type="entry name" value="GLYCOSYLTRANSFERASE"/>
    <property type="match status" value="1"/>
</dbReference>
<feature type="domain" description="Glycosyltransferase subfamily 4-like N-terminal" evidence="2">
    <location>
        <begin position="21"/>
        <end position="180"/>
    </location>
</feature>
<dbReference type="eggNOG" id="COG0438">
    <property type="taxonomic scope" value="Bacteria"/>
</dbReference>
<dbReference type="GO" id="GO:0016757">
    <property type="term" value="F:glycosyltransferase activity"/>
    <property type="evidence" value="ECO:0007669"/>
    <property type="project" value="InterPro"/>
</dbReference>
<reference evidence="3 4" key="1">
    <citation type="journal article" date="2013" name="Genome Announc.">
        <title>Draft Genome Sequence of the Moderately Halophilic Bacterium Marinobacter lipolyticus Strain SM19.</title>
        <authorList>
            <person name="Papke R.T."/>
            <person name="de la Haba R.R."/>
            <person name="Infante-Dominguez C."/>
            <person name="Perez D."/>
            <person name="Sanchez-Porro C."/>
            <person name="Lapierre P."/>
            <person name="Ventosa A."/>
        </authorList>
    </citation>
    <scope>NUCLEOTIDE SEQUENCE [LARGE SCALE GENOMIC DNA]</scope>
    <source>
        <strain evidence="3 4">SM19</strain>
    </source>
</reference>
<dbReference type="Pfam" id="PF13439">
    <property type="entry name" value="Glyco_transf_4"/>
    <property type="match status" value="1"/>
</dbReference>